<organism evidence="2 3">
    <name type="scientific">Halobellus rubicundus</name>
    <dbReference type="NCBI Taxonomy" id="2996466"/>
    <lineage>
        <taxon>Archaea</taxon>
        <taxon>Methanobacteriati</taxon>
        <taxon>Methanobacteriota</taxon>
        <taxon>Stenosarchaea group</taxon>
        <taxon>Halobacteria</taxon>
        <taxon>Halobacteriales</taxon>
        <taxon>Haloferacaceae</taxon>
        <taxon>Halobellus</taxon>
    </lineage>
</organism>
<keyword evidence="3" id="KW-1185">Reference proteome</keyword>
<name>A0ABD5MIN8_9EURY</name>
<reference evidence="2 3" key="1">
    <citation type="submission" date="2024-08" db="EMBL/GenBank/DDBJ databases">
        <title>Halobellus sp. MBLA0158 whole genome sequence.</title>
        <authorList>
            <person name="Hwang C.Y."/>
            <person name="Cho E.-S."/>
            <person name="Seo M.-J."/>
        </authorList>
    </citation>
    <scope>NUCLEOTIDE SEQUENCE [LARGE SCALE GENOMIC DNA]</scope>
    <source>
        <strain evidence="2 3">MBLA0158</strain>
    </source>
</reference>
<feature type="domain" description="ParB-like N-terminal" evidence="1">
    <location>
        <begin position="106"/>
        <end position="197"/>
    </location>
</feature>
<comment type="caution">
    <text evidence="2">The sequence shown here is derived from an EMBL/GenBank/DDBJ whole genome shotgun (WGS) entry which is preliminary data.</text>
</comment>
<accession>A0ABD5MIN8</accession>
<evidence type="ECO:0000259" key="1">
    <source>
        <dbReference type="SMART" id="SM00470"/>
    </source>
</evidence>
<sequence length="239" mass="26276">MTDETPSLGAIVEDREHGSEAIVINTPSTTADEWHVQGRGTVAADNPTYPAGDPVVVVLHRPAYEEHFPLYSGGRPLLLDDLFVRDINHYAFPASRLETTGRVDTPTVPIEAIRPSPYHARSFDAEANRAFIDDIAEAGEPPGPPLVRVRSHDPLDLELLNGHKRTWAAAVAGLDEIPVWAIYQLGDVEAARAWANRHLDEYTGRQRRLAEQRLRDRLGAHVATDIIADHTGGTAHADD</sequence>
<dbReference type="Proteomes" id="UP001570511">
    <property type="component" value="Unassembled WGS sequence"/>
</dbReference>
<dbReference type="InterPro" id="IPR003115">
    <property type="entry name" value="ParB_N"/>
</dbReference>
<dbReference type="SUPFAM" id="SSF110849">
    <property type="entry name" value="ParB/Sulfiredoxin"/>
    <property type="match status" value="1"/>
</dbReference>
<protein>
    <submittedName>
        <fullName evidence="2">ParB N-terminal domain-containing protein</fullName>
    </submittedName>
</protein>
<dbReference type="EMBL" id="JBGNYA010000001">
    <property type="protein sequence ID" value="MFA1612035.1"/>
    <property type="molecule type" value="Genomic_DNA"/>
</dbReference>
<proteinExistence type="predicted"/>
<gene>
    <name evidence="2" type="ORF">OS889_13605</name>
</gene>
<dbReference type="SMART" id="SM00470">
    <property type="entry name" value="ParB"/>
    <property type="match status" value="1"/>
</dbReference>
<evidence type="ECO:0000313" key="2">
    <source>
        <dbReference type="EMBL" id="MFA1612035.1"/>
    </source>
</evidence>
<dbReference type="RefSeq" id="WP_372390612.1">
    <property type="nucleotide sequence ID" value="NZ_JBGNYA010000001.1"/>
</dbReference>
<dbReference type="Gene3D" id="3.90.1530.10">
    <property type="entry name" value="Conserved hypothetical protein from pyrococcus furiosus pfu- 392566-001, ParB domain"/>
    <property type="match status" value="1"/>
</dbReference>
<dbReference type="Pfam" id="PF02195">
    <property type="entry name" value="ParB_N"/>
    <property type="match status" value="1"/>
</dbReference>
<dbReference type="InterPro" id="IPR036086">
    <property type="entry name" value="ParB/Sulfiredoxin_sf"/>
</dbReference>
<dbReference type="AlphaFoldDB" id="A0ABD5MIN8"/>
<evidence type="ECO:0000313" key="3">
    <source>
        <dbReference type="Proteomes" id="UP001570511"/>
    </source>
</evidence>